<dbReference type="RefSeq" id="WP_189981171.1">
    <property type="nucleotide sequence ID" value="NZ_BNBF01000006.1"/>
</dbReference>
<sequence>MDEYAWPSGPDVPAADLVRDSWEATAAALPVEARITGEVIGRQRFGVFIRVDGVPYAIALAEITAMPLGMDLPALGAFVSGEVIWHVAHNYQVKVRLDEWRAAGE</sequence>
<keyword evidence="2" id="KW-1185">Reference proteome</keyword>
<reference evidence="2" key="1">
    <citation type="journal article" date="2019" name="Int. J. Syst. Evol. Microbiol.">
        <title>The Global Catalogue of Microorganisms (GCM) 10K type strain sequencing project: providing services to taxonomists for standard genome sequencing and annotation.</title>
        <authorList>
            <consortium name="The Broad Institute Genomics Platform"/>
            <consortium name="The Broad Institute Genome Sequencing Center for Infectious Disease"/>
            <person name="Wu L."/>
            <person name="Ma J."/>
        </authorList>
    </citation>
    <scope>NUCLEOTIDE SEQUENCE [LARGE SCALE GENOMIC DNA]</scope>
    <source>
        <strain evidence="2">JCM 4253</strain>
    </source>
</reference>
<evidence type="ECO:0000313" key="2">
    <source>
        <dbReference type="Proteomes" id="UP000619355"/>
    </source>
</evidence>
<accession>A0A919C6P9</accession>
<comment type="caution">
    <text evidence="1">The sequence shown here is derived from an EMBL/GenBank/DDBJ whole genome shotgun (WGS) entry which is preliminary data.</text>
</comment>
<organism evidence="1 2">
    <name type="scientific">Streptomyces capoamus</name>
    <dbReference type="NCBI Taxonomy" id="68183"/>
    <lineage>
        <taxon>Bacteria</taxon>
        <taxon>Bacillati</taxon>
        <taxon>Actinomycetota</taxon>
        <taxon>Actinomycetes</taxon>
        <taxon>Kitasatosporales</taxon>
        <taxon>Streptomycetaceae</taxon>
        <taxon>Streptomyces</taxon>
    </lineage>
</organism>
<gene>
    <name evidence="1" type="ORF">GCM10018980_25940</name>
</gene>
<dbReference type="AlphaFoldDB" id="A0A919C6P9"/>
<dbReference type="Proteomes" id="UP000619355">
    <property type="component" value="Unassembled WGS sequence"/>
</dbReference>
<protein>
    <submittedName>
        <fullName evidence="1">Uncharacterized protein</fullName>
    </submittedName>
</protein>
<dbReference type="EMBL" id="BNBF01000006">
    <property type="protein sequence ID" value="GHG46754.1"/>
    <property type="molecule type" value="Genomic_DNA"/>
</dbReference>
<evidence type="ECO:0000313" key="1">
    <source>
        <dbReference type="EMBL" id="GHG46754.1"/>
    </source>
</evidence>
<proteinExistence type="predicted"/>
<name>A0A919C6P9_9ACTN</name>